<protein>
    <submittedName>
        <fullName evidence="6">Immunoglobulin domain-containing protein</fullName>
    </submittedName>
</protein>
<evidence type="ECO:0000313" key="6">
    <source>
        <dbReference type="EMBL" id="QYM79663.1"/>
    </source>
</evidence>
<dbReference type="InterPro" id="IPR050958">
    <property type="entry name" value="Cell_Adh-Cytoskel_Orgn"/>
</dbReference>
<evidence type="ECO:0000256" key="4">
    <source>
        <dbReference type="SAM" id="SignalP"/>
    </source>
</evidence>
<reference evidence="6" key="1">
    <citation type="submission" date="2021-08" db="EMBL/GenBank/DDBJ databases">
        <title>Genome of a novel bacterium of the phylum Verrucomicrobia, Oleiharenicola sp. KSB-15.</title>
        <authorList>
            <person name="Chung J.-H."/>
            <person name="Ahn J.-H."/>
            <person name="Yoon Y."/>
            <person name="Kim D.-Y."/>
            <person name="An S.-H."/>
            <person name="Park I."/>
            <person name="Yeon J."/>
        </authorList>
    </citation>
    <scope>NUCLEOTIDE SEQUENCE</scope>
    <source>
        <strain evidence="6">KSB-15</strain>
    </source>
</reference>
<dbReference type="GO" id="GO:0005509">
    <property type="term" value="F:calcium ion binding"/>
    <property type="evidence" value="ECO:0007669"/>
    <property type="project" value="InterPro"/>
</dbReference>
<organism evidence="6 7">
    <name type="scientific">Horticoccus luteus</name>
    <dbReference type="NCBI Taxonomy" id="2862869"/>
    <lineage>
        <taxon>Bacteria</taxon>
        <taxon>Pseudomonadati</taxon>
        <taxon>Verrucomicrobiota</taxon>
        <taxon>Opitutia</taxon>
        <taxon>Opitutales</taxon>
        <taxon>Opitutaceae</taxon>
        <taxon>Horticoccus</taxon>
    </lineage>
</organism>
<feature type="chain" id="PRO_5033994031" evidence="4">
    <location>
        <begin position="25"/>
        <end position="789"/>
    </location>
</feature>
<dbReference type="AlphaFoldDB" id="A0A8F9TWP1"/>
<keyword evidence="1 4" id="KW-0732">Signal</keyword>
<dbReference type="InterPro" id="IPR015919">
    <property type="entry name" value="Cadherin-like_sf"/>
</dbReference>
<keyword evidence="3" id="KW-0393">Immunoglobulin domain</keyword>
<evidence type="ECO:0000256" key="1">
    <source>
        <dbReference type="ARBA" id="ARBA00022729"/>
    </source>
</evidence>
<dbReference type="RefSeq" id="WP_220163843.1">
    <property type="nucleotide sequence ID" value="NZ_CP080507.1"/>
</dbReference>
<dbReference type="Gene3D" id="2.60.40.10">
    <property type="entry name" value="Immunoglobulins"/>
    <property type="match status" value="6"/>
</dbReference>
<keyword evidence="2" id="KW-1015">Disulfide bond</keyword>
<dbReference type="KEGG" id="ole:K0B96_03320"/>
<evidence type="ECO:0000313" key="7">
    <source>
        <dbReference type="Proteomes" id="UP000825051"/>
    </source>
</evidence>
<dbReference type="GO" id="GO:0007156">
    <property type="term" value="P:homophilic cell adhesion via plasma membrane adhesion molecules"/>
    <property type="evidence" value="ECO:0007669"/>
    <property type="project" value="TreeGrafter"/>
</dbReference>
<keyword evidence="7" id="KW-1185">Reference proteome</keyword>
<dbReference type="PROSITE" id="PS50835">
    <property type="entry name" value="IG_LIKE"/>
    <property type="match status" value="2"/>
</dbReference>
<feature type="domain" description="Ig-like" evidence="5">
    <location>
        <begin position="451"/>
        <end position="531"/>
    </location>
</feature>
<dbReference type="SMART" id="SM00409">
    <property type="entry name" value="IG"/>
    <property type="match status" value="2"/>
</dbReference>
<dbReference type="SUPFAM" id="SSF48726">
    <property type="entry name" value="Immunoglobulin"/>
    <property type="match status" value="2"/>
</dbReference>
<accession>A0A8F9TWP1</accession>
<dbReference type="PANTHER" id="PTHR45080:SF8">
    <property type="entry name" value="IG-LIKE DOMAIN-CONTAINING PROTEIN"/>
    <property type="match status" value="1"/>
</dbReference>
<proteinExistence type="predicted"/>
<dbReference type="Pfam" id="PF13927">
    <property type="entry name" value="Ig_3"/>
    <property type="match status" value="2"/>
</dbReference>
<dbReference type="InterPro" id="IPR007110">
    <property type="entry name" value="Ig-like_dom"/>
</dbReference>
<evidence type="ECO:0000259" key="5">
    <source>
        <dbReference type="PROSITE" id="PS50835"/>
    </source>
</evidence>
<evidence type="ECO:0000256" key="3">
    <source>
        <dbReference type="ARBA" id="ARBA00023319"/>
    </source>
</evidence>
<dbReference type="GO" id="GO:0005886">
    <property type="term" value="C:plasma membrane"/>
    <property type="evidence" value="ECO:0007669"/>
    <property type="project" value="TreeGrafter"/>
</dbReference>
<name>A0A8F9TWP1_9BACT</name>
<dbReference type="PANTHER" id="PTHR45080">
    <property type="entry name" value="CONTACTIN 5"/>
    <property type="match status" value="1"/>
</dbReference>
<dbReference type="SUPFAM" id="SSF49313">
    <property type="entry name" value="Cadherin-like"/>
    <property type="match status" value="3"/>
</dbReference>
<gene>
    <name evidence="6" type="ORF">K0B96_03320</name>
</gene>
<dbReference type="SMART" id="SM00408">
    <property type="entry name" value="IGc2"/>
    <property type="match status" value="2"/>
</dbReference>
<dbReference type="FunFam" id="2.60.40.10:FF:000032">
    <property type="entry name" value="palladin isoform X1"/>
    <property type="match status" value="1"/>
</dbReference>
<dbReference type="Pfam" id="PF05345">
    <property type="entry name" value="He_PIG"/>
    <property type="match status" value="3"/>
</dbReference>
<dbReference type="EMBL" id="CP080507">
    <property type="protein sequence ID" value="QYM79663.1"/>
    <property type="molecule type" value="Genomic_DNA"/>
</dbReference>
<dbReference type="Proteomes" id="UP000825051">
    <property type="component" value="Chromosome"/>
</dbReference>
<dbReference type="InterPro" id="IPR036179">
    <property type="entry name" value="Ig-like_dom_sf"/>
</dbReference>
<dbReference type="InterPro" id="IPR003598">
    <property type="entry name" value="Ig_sub2"/>
</dbReference>
<dbReference type="InterPro" id="IPR013783">
    <property type="entry name" value="Ig-like_fold"/>
</dbReference>
<sequence>MKHLPVRRLLLTAVFFLAAALVGAAAPYGLPGGQSGVTYSFDVPTHLSSTPPDGTVYGATGLPSGVSINAATGIISGTPAAQGSYSGNISLQYPTTPVTTDNLAYTLVIAPPSGTPVITSTRTASGTVGTPLTYTLAANPAPTSYNVGTLPPGLSFDNVATISGTPTVWGSYTVAVAANNDLGTGAETTLTFSIAPAGPVPVVTGGTLSPDVNAAVNYQIQATQTPSSFAADGLPPGLSVDTTTGLITGAPTVGGLYTVNLTATNSYGTSLPATLTLQVGVSAINSAATLALTVNQAMAPFALSATHSPLSYNVTGALPAGVVNTAGTLSGTPTGTGTFVLSVSANNAVGTGPASTLTITVNPPPPVITTQPATQLIVAGQPATFTVAATGAGTLTYQWKKNGAALSGATAATYAITSTTAGDAGSYTVDVSNAYGTTGSAAAALTIATAPTFTTQPVTTAVTEGQSVTLTAAASGTPAPTYQWYKDNVAIAGATTANFTIAAPTTVDAGSYTVSVTNAAGTVTSSAAILSVNPSSYLSNLSVRATMTQGQTLIVGFVIDGGAKPVLVRAAGPALNAFGLTGVGDPRINLFDAGANLVGSNDDWDSSLAPLFHELGAFDFVVGSKDAALEQSINGPHTAQASGTGTGTILVEGYDAGANDGRKLVNLSARYHVGTANDILIAGFVVGGTGTKQVLIRAVGPTLGGFGVPDTLADPKLVIFNGATVVATNDNWDASLAATFTEVGAFPLQENSKDSAMVITVQAGTSYTAQVSGADGGTGEAIVEIYAIP</sequence>
<feature type="domain" description="Ig-like" evidence="5">
    <location>
        <begin position="366"/>
        <end position="446"/>
    </location>
</feature>
<evidence type="ECO:0000256" key="2">
    <source>
        <dbReference type="ARBA" id="ARBA00023157"/>
    </source>
</evidence>
<dbReference type="InterPro" id="IPR003599">
    <property type="entry name" value="Ig_sub"/>
</dbReference>
<feature type="signal peptide" evidence="4">
    <location>
        <begin position="1"/>
        <end position="24"/>
    </location>
</feature>